<sequence>MKRIYLAALLTVTLAGCDGSPSGSSAPAAVATHDPMEAKIDALSPSLQETTMFRAIQDGGYTCQKIVRMEKHAPIDGKAVWIAECDDKGQYVITLQPGGIFWVSGVPQPKKPR</sequence>
<dbReference type="EMBL" id="RCZC01000012">
    <property type="protein sequence ID" value="TPG46990.1"/>
    <property type="molecule type" value="Genomic_DNA"/>
</dbReference>
<dbReference type="OrthoDB" id="7472823at2"/>
<name>A0A502FC77_9SPHN</name>
<accession>A0A502FC77</accession>
<organism evidence="1 2">
    <name type="scientific">Sphingomonas glacialis</name>
    <dbReference type="NCBI Taxonomy" id="658225"/>
    <lineage>
        <taxon>Bacteria</taxon>
        <taxon>Pseudomonadati</taxon>
        <taxon>Pseudomonadota</taxon>
        <taxon>Alphaproteobacteria</taxon>
        <taxon>Sphingomonadales</taxon>
        <taxon>Sphingomonadaceae</taxon>
        <taxon>Sphingomonas</taxon>
    </lineage>
</organism>
<gene>
    <name evidence="1" type="ORF">EAH76_22770</name>
</gene>
<dbReference type="RefSeq" id="WP_140852572.1">
    <property type="nucleotide sequence ID" value="NZ_RCZC01000012.1"/>
</dbReference>
<dbReference type="Proteomes" id="UP000319931">
    <property type="component" value="Unassembled WGS sequence"/>
</dbReference>
<evidence type="ECO:0000313" key="1">
    <source>
        <dbReference type="EMBL" id="TPG46990.1"/>
    </source>
</evidence>
<protein>
    <recommendedName>
        <fullName evidence="3">Lipoprotein</fullName>
    </recommendedName>
</protein>
<dbReference type="PROSITE" id="PS51257">
    <property type="entry name" value="PROKAR_LIPOPROTEIN"/>
    <property type="match status" value="1"/>
</dbReference>
<reference evidence="1 2" key="1">
    <citation type="journal article" date="2019" name="Environ. Microbiol.">
        <title>Species interactions and distinct microbial communities in high Arctic permafrost affected cryosols are associated with the CH4 and CO2 gas fluxes.</title>
        <authorList>
            <person name="Altshuler I."/>
            <person name="Hamel J."/>
            <person name="Turney S."/>
            <person name="Magnuson E."/>
            <person name="Levesque R."/>
            <person name="Greer C."/>
            <person name="Whyte L.G."/>
        </authorList>
    </citation>
    <scope>NUCLEOTIDE SEQUENCE [LARGE SCALE GENOMIC DNA]</scope>
    <source>
        <strain evidence="1 2">E6.1</strain>
    </source>
</reference>
<dbReference type="AlphaFoldDB" id="A0A502FC77"/>
<evidence type="ECO:0008006" key="3">
    <source>
        <dbReference type="Google" id="ProtNLM"/>
    </source>
</evidence>
<comment type="caution">
    <text evidence="1">The sequence shown here is derived from an EMBL/GenBank/DDBJ whole genome shotgun (WGS) entry which is preliminary data.</text>
</comment>
<proteinExistence type="predicted"/>
<evidence type="ECO:0000313" key="2">
    <source>
        <dbReference type="Proteomes" id="UP000319931"/>
    </source>
</evidence>
<keyword evidence="2" id="KW-1185">Reference proteome</keyword>